<accession>X1D7V9</accession>
<dbReference type="GO" id="GO:0046872">
    <property type="term" value="F:metal ion binding"/>
    <property type="evidence" value="ECO:0007669"/>
    <property type="project" value="InterPro"/>
</dbReference>
<dbReference type="InterPro" id="IPR011249">
    <property type="entry name" value="Metalloenz_LuxS/M16"/>
</dbReference>
<evidence type="ECO:0000313" key="1">
    <source>
        <dbReference type="EMBL" id="GAG92516.1"/>
    </source>
</evidence>
<reference evidence="1" key="1">
    <citation type="journal article" date="2014" name="Front. Microbiol.">
        <title>High frequency of phylogenetically diverse reductive dehalogenase-homologous genes in deep subseafloor sedimentary metagenomes.</title>
        <authorList>
            <person name="Kawai M."/>
            <person name="Futagami T."/>
            <person name="Toyoda A."/>
            <person name="Takaki Y."/>
            <person name="Nishi S."/>
            <person name="Hori S."/>
            <person name="Arai W."/>
            <person name="Tsubouchi T."/>
            <person name="Morono Y."/>
            <person name="Uchiyama I."/>
            <person name="Ito T."/>
            <person name="Fujiyama A."/>
            <person name="Inagaki F."/>
            <person name="Takami H."/>
        </authorList>
    </citation>
    <scope>NUCLEOTIDE SEQUENCE</scope>
    <source>
        <strain evidence="1">Expedition CK06-06</strain>
    </source>
</reference>
<name>X1D7V9_9ZZZZ</name>
<sequence length="92" mass="10792">MLEHQTIPNLKSRHLLNNLLLSVIPLLNSKIEAKELKKEKGVIIEELNMYLDTPIKNIGDLWEKLLYGNQPAGWKTIGEKENIMRFQRKHFL</sequence>
<protein>
    <submittedName>
        <fullName evidence="1">Uncharacterized protein</fullName>
    </submittedName>
</protein>
<comment type="caution">
    <text evidence="1">The sequence shown here is derived from an EMBL/GenBank/DDBJ whole genome shotgun (WGS) entry which is preliminary data.</text>
</comment>
<feature type="non-terminal residue" evidence="1">
    <location>
        <position position="92"/>
    </location>
</feature>
<gene>
    <name evidence="1" type="ORF">S01H4_48570</name>
</gene>
<proteinExistence type="predicted"/>
<dbReference type="SUPFAM" id="SSF63411">
    <property type="entry name" value="LuxS/MPP-like metallohydrolase"/>
    <property type="match status" value="1"/>
</dbReference>
<organism evidence="1">
    <name type="scientific">marine sediment metagenome</name>
    <dbReference type="NCBI Taxonomy" id="412755"/>
    <lineage>
        <taxon>unclassified sequences</taxon>
        <taxon>metagenomes</taxon>
        <taxon>ecological metagenomes</taxon>
    </lineage>
</organism>
<dbReference type="AlphaFoldDB" id="X1D7V9"/>
<dbReference type="EMBL" id="BART01027393">
    <property type="protein sequence ID" value="GAG92516.1"/>
    <property type="molecule type" value="Genomic_DNA"/>
</dbReference>
<dbReference type="Gene3D" id="3.30.830.10">
    <property type="entry name" value="Metalloenzyme, LuxS/M16 peptidase-like"/>
    <property type="match status" value="1"/>
</dbReference>